<accession>A0A5C1QNE1</accession>
<dbReference type="OrthoDB" id="369685at2"/>
<dbReference type="AlphaFoldDB" id="A0A5C1QNE1"/>
<dbReference type="KEGG" id="ock:EXM22_12985"/>
<evidence type="ECO:0000313" key="1">
    <source>
        <dbReference type="EMBL" id="QEN08858.1"/>
    </source>
</evidence>
<organism evidence="1 2">
    <name type="scientific">Oceanispirochaeta crateris</name>
    <dbReference type="NCBI Taxonomy" id="2518645"/>
    <lineage>
        <taxon>Bacteria</taxon>
        <taxon>Pseudomonadati</taxon>
        <taxon>Spirochaetota</taxon>
        <taxon>Spirochaetia</taxon>
        <taxon>Spirochaetales</taxon>
        <taxon>Spirochaetaceae</taxon>
        <taxon>Oceanispirochaeta</taxon>
    </lineage>
</organism>
<proteinExistence type="predicted"/>
<protein>
    <submittedName>
        <fullName evidence="1">Uncharacterized protein</fullName>
    </submittedName>
</protein>
<keyword evidence="2" id="KW-1185">Reference proteome</keyword>
<dbReference type="RefSeq" id="WP_149486937.1">
    <property type="nucleotide sequence ID" value="NZ_CP036150.1"/>
</dbReference>
<dbReference type="EMBL" id="CP036150">
    <property type="protein sequence ID" value="QEN08858.1"/>
    <property type="molecule type" value="Genomic_DNA"/>
</dbReference>
<reference evidence="1 2" key="1">
    <citation type="submission" date="2019-02" db="EMBL/GenBank/DDBJ databases">
        <title>Complete Genome Sequence and Methylome Analysis of free living Spirochaetas.</title>
        <authorList>
            <person name="Fomenkov A."/>
            <person name="Dubinina G."/>
            <person name="Leshcheva N."/>
            <person name="Mikheeva N."/>
            <person name="Grabovich M."/>
            <person name="Vincze T."/>
            <person name="Roberts R.J."/>
        </authorList>
    </citation>
    <scope>NUCLEOTIDE SEQUENCE [LARGE SCALE GENOMIC DNA]</scope>
    <source>
        <strain evidence="1 2">K2</strain>
    </source>
</reference>
<gene>
    <name evidence="1" type="ORF">EXM22_12985</name>
</gene>
<sequence>MADVKMSEIEIFWKEREERFGGKVVFNTYATLMGECGSGKTNGRGGLLYIIADRVYFEDFERQSALMAMFNRKDSNYEKTEISFLLSDISGFRKIAEKWGKACITEASLADSVPELKGFKKLFTRGFTLIQIKDRPSLIMEIMEDTAFKKYIPQV</sequence>
<dbReference type="Proteomes" id="UP000324209">
    <property type="component" value="Chromosome"/>
</dbReference>
<name>A0A5C1QNE1_9SPIO</name>
<evidence type="ECO:0000313" key="2">
    <source>
        <dbReference type="Proteomes" id="UP000324209"/>
    </source>
</evidence>